<organism evidence="2 3">
    <name type="scientific">Paraphoma chrysanthemicola</name>
    <dbReference type="NCBI Taxonomy" id="798071"/>
    <lineage>
        <taxon>Eukaryota</taxon>
        <taxon>Fungi</taxon>
        <taxon>Dikarya</taxon>
        <taxon>Ascomycota</taxon>
        <taxon>Pezizomycotina</taxon>
        <taxon>Dothideomycetes</taxon>
        <taxon>Pleosporomycetidae</taxon>
        <taxon>Pleosporales</taxon>
        <taxon>Pleosporineae</taxon>
        <taxon>Phaeosphaeriaceae</taxon>
        <taxon>Paraphoma</taxon>
    </lineage>
</organism>
<evidence type="ECO:0000256" key="1">
    <source>
        <dbReference type="SAM" id="MobiDB-lite"/>
    </source>
</evidence>
<feature type="compositionally biased region" description="Basic and acidic residues" evidence="1">
    <location>
        <begin position="12"/>
        <end position="21"/>
    </location>
</feature>
<evidence type="ECO:0008006" key="4">
    <source>
        <dbReference type="Google" id="ProtNLM"/>
    </source>
</evidence>
<proteinExistence type="predicted"/>
<protein>
    <recommendedName>
        <fullName evidence="4">Peptidase C1A papain C-terminal domain-containing protein</fullName>
    </recommendedName>
</protein>
<reference evidence="2" key="1">
    <citation type="journal article" date="2021" name="Nat. Commun.">
        <title>Genetic determinants of endophytism in the Arabidopsis root mycobiome.</title>
        <authorList>
            <person name="Mesny F."/>
            <person name="Miyauchi S."/>
            <person name="Thiergart T."/>
            <person name="Pickel B."/>
            <person name="Atanasova L."/>
            <person name="Karlsson M."/>
            <person name="Huettel B."/>
            <person name="Barry K.W."/>
            <person name="Haridas S."/>
            <person name="Chen C."/>
            <person name="Bauer D."/>
            <person name="Andreopoulos W."/>
            <person name="Pangilinan J."/>
            <person name="LaButti K."/>
            <person name="Riley R."/>
            <person name="Lipzen A."/>
            <person name="Clum A."/>
            <person name="Drula E."/>
            <person name="Henrissat B."/>
            <person name="Kohler A."/>
            <person name="Grigoriev I.V."/>
            <person name="Martin F.M."/>
            <person name="Hacquard S."/>
        </authorList>
    </citation>
    <scope>NUCLEOTIDE SEQUENCE</scope>
    <source>
        <strain evidence="2">MPI-SDFR-AT-0120</strain>
    </source>
</reference>
<name>A0A8K0W0I2_9PLEO</name>
<dbReference type="Proteomes" id="UP000813461">
    <property type="component" value="Unassembled WGS sequence"/>
</dbReference>
<dbReference type="Gene3D" id="3.90.70.10">
    <property type="entry name" value="Cysteine proteinases"/>
    <property type="match status" value="1"/>
</dbReference>
<feature type="region of interest" description="Disordered" evidence="1">
    <location>
        <begin position="1"/>
        <end position="22"/>
    </location>
</feature>
<sequence>MISRPTYSNPGGKKDTKDTNDRTVQMKSLLSIEDSIGPGKTAFCLWDDEFKNDYLDKKMKYERHIYNQGEHIGSCAANAVADLPRKKGTDGKEQKPGGHVVLAIGWDDTMKDGKGCFKVKDSYGVADGTGATEAHPYGGYFWLPYAWLTTPSPWNPVSMLATGPWALTHQKEHTQAA</sequence>
<evidence type="ECO:0000313" key="3">
    <source>
        <dbReference type="Proteomes" id="UP000813461"/>
    </source>
</evidence>
<dbReference type="AlphaFoldDB" id="A0A8K0W0I2"/>
<dbReference type="SUPFAM" id="SSF54001">
    <property type="entry name" value="Cysteine proteinases"/>
    <property type="match status" value="1"/>
</dbReference>
<dbReference type="EMBL" id="JAGMVJ010000005">
    <property type="protein sequence ID" value="KAH7090416.1"/>
    <property type="molecule type" value="Genomic_DNA"/>
</dbReference>
<dbReference type="InterPro" id="IPR038765">
    <property type="entry name" value="Papain-like_cys_pep_sf"/>
</dbReference>
<evidence type="ECO:0000313" key="2">
    <source>
        <dbReference type="EMBL" id="KAH7090416.1"/>
    </source>
</evidence>
<dbReference type="OrthoDB" id="640249at2759"/>
<gene>
    <name evidence="2" type="ORF">FB567DRAFT_589811</name>
</gene>
<keyword evidence="3" id="KW-1185">Reference proteome</keyword>
<comment type="caution">
    <text evidence="2">The sequence shown here is derived from an EMBL/GenBank/DDBJ whole genome shotgun (WGS) entry which is preliminary data.</text>
</comment>
<accession>A0A8K0W0I2</accession>